<organism evidence="2 3">
    <name type="scientific">Trichoplax adhaerens</name>
    <name type="common">Trichoplax reptans</name>
    <dbReference type="NCBI Taxonomy" id="10228"/>
    <lineage>
        <taxon>Eukaryota</taxon>
        <taxon>Metazoa</taxon>
        <taxon>Placozoa</taxon>
        <taxon>Uniplacotomia</taxon>
        <taxon>Trichoplacea</taxon>
        <taxon>Trichoplacidae</taxon>
        <taxon>Trichoplax</taxon>
    </lineage>
</organism>
<feature type="compositionally biased region" description="Basic and acidic residues" evidence="1">
    <location>
        <begin position="393"/>
        <end position="403"/>
    </location>
</feature>
<feature type="compositionally biased region" description="Polar residues" evidence="1">
    <location>
        <begin position="180"/>
        <end position="195"/>
    </location>
</feature>
<evidence type="ECO:0000256" key="1">
    <source>
        <dbReference type="SAM" id="MobiDB-lite"/>
    </source>
</evidence>
<dbReference type="RefSeq" id="XP_002115736.1">
    <property type="nucleotide sequence ID" value="XM_002115700.1"/>
</dbReference>
<dbReference type="EMBL" id="DS985252">
    <property type="protein sequence ID" value="EDV21588.1"/>
    <property type="molecule type" value="Genomic_DNA"/>
</dbReference>
<accession>B3S6A3</accession>
<dbReference type="KEGG" id="tad:TRIADDRAFT_59734"/>
<dbReference type="HOGENOM" id="CLU_481758_0_0_1"/>
<feature type="region of interest" description="Disordered" evidence="1">
    <location>
        <begin position="177"/>
        <end position="225"/>
    </location>
</feature>
<feature type="region of interest" description="Disordered" evidence="1">
    <location>
        <begin position="380"/>
        <end position="414"/>
    </location>
</feature>
<feature type="compositionally biased region" description="Low complexity" evidence="1">
    <location>
        <begin position="496"/>
        <end position="513"/>
    </location>
</feature>
<proteinExistence type="predicted"/>
<evidence type="ECO:0000313" key="2">
    <source>
        <dbReference type="EMBL" id="EDV21588.1"/>
    </source>
</evidence>
<evidence type="ECO:0000313" key="3">
    <source>
        <dbReference type="Proteomes" id="UP000009022"/>
    </source>
</evidence>
<dbReference type="GeneID" id="6757083"/>
<dbReference type="AlphaFoldDB" id="B3S6A3"/>
<dbReference type="Proteomes" id="UP000009022">
    <property type="component" value="Unassembled WGS sequence"/>
</dbReference>
<feature type="region of interest" description="Disordered" evidence="1">
    <location>
        <begin position="479"/>
        <end position="537"/>
    </location>
</feature>
<sequence length="566" mass="63414">MTTSTLGATNMGYNRDYINKHDAERYLAYESRGDATQVNSRENLRTERTSPRDTVKKNKPVNLTFDPFTKSTEDLHINPKTPEVKPIDYQEMESAPTINGKTIQFSLPKNIANERYSFLYHPQLSSSQRYKLWSIATMYNVQPLRDTKRKLYEQQKNLSLKEIEIKKKMLLQIEERQGVHKSTSTIPSRIVSAQVTGHRRAETLPKPRRPHTSPPRTSTSRQQDSMKKFMQRLNSARSNEFRQNIAAAAKETNRRELPDINDSGSMLSARNRSDITLSQRSRANSYRNRNGSYMQRDRSASQRNRSKQADDSTKKSENNEDTISQNLDVLAEYRAPDAPWASADTVSIAESMSLGGDRVLSHFADTLSLGGDRVIGNQDSISLTGDLPTGRGMHSETVSRDQETDVTAAGHSTSVENRVDKEGDDISIGTPSISEGMLEEPKKVTLGFTTEEETILEEGATDFDVVRKRRAQTTIENSIRRADSNASMSGRAKSGSFSTSIKNSQSSTSISSDDSFHKALRASSEDPGDTFFTNRQDARAGDGFWGRMAQEKKDTLSVFGNSETLT</sequence>
<reference evidence="2 3" key="1">
    <citation type="journal article" date="2008" name="Nature">
        <title>The Trichoplax genome and the nature of placozoans.</title>
        <authorList>
            <person name="Srivastava M."/>
            <person name="Begovic E."/>
            <person name="Chapman J."/>
            <person name="Putnam N.H."/>
            <person name="Hellsten U."/>
            <person name="Kawashima T."/>
            <person name="Kuo A."/>
            <person name="Mitros T."/>
            <person name="Salamov A."/>
            <person name="Carpenter M.L."/>
            <person name="Signorovitch A.Y."/>
            <person name="Moreno M.A."/>
            <person name="Kamm K."/>
            <person name="Grimwood J."/>
            <person name="Schmutz J."/>
            <person name="Shapiro H."/>
            <person name="Grigoriev I.V."/>
            <person name="Buss L.W."/>
            <person name="Schierwater B."/>
            <person name="Dellaporta S.L."/>
            <person name="Rokhsar D.S."/>
        </authorList>
    </citation>
    <scope>NUCLEOTIDE SEQUENCE [LARGE SCALE GENOMIC DNA]</scope>
    <source>
        <strain evidence="2 3">Grell-BS-1999</strain>
    </source>
</reference>
<feature type="compositionally biased region" description="Basic and acidic residues" evidence="1">
    <location>
        <begin position="307"/>
        <end position="318"/>
    </location>
</feature>
<keyword evidence="3" id="KW-1185">Reference proteome</keyword>
<name>B3S6A3_TRIAD</name>
<gene>
    <name evidence="2" type="ORF">TRIADDRAFT_59734</name>
</gene>
<dbReference type="InParanoid" id="B3S6A3"/>
<dbReference type="CTD" id="6757083"/>
<protein>
    <submittedName>
        <fullName evidence="2">Uncharacterized protein</fullName>
    </submittedName>
</protein>
<feature type="compositionally biased region" description="Polar residues" evidence="1">
    <location>
        <begin position="262"/>
        <end position="293"/>
    </location>
</feature>
<feature type="region of interest" description="Disordered" evidence="1">
    <location>
        <begin position="248"/>
        <end position="322"/>
    </location>
</feature>